<protein>
    <submittedName>
        <fullName evidence="1">Uncharacterized protein</fullName>
    </submittedName>
</protein>
<dbReference type="AlphaFoldDB" id="A0A6A4SDI6"/>
<comment type="caution">
    <text evidence="1">The sequence shown here is derived from an EMBL/GenBank/DDBJ whole genome shotgun (WGS) entry which is preliminary data.</text>
</comment>
<accession>A0A6A4SDI6</accession>
<reference evidence="1 2" key="1">
    <citation type="submission" date="2019-06" db="EMBL/GenBank/DDBJ databases">
        <title>Draft genomes of female and male turbot (Scophthalmus maximus).</title>
        <authorList>
            <person name="Xu H."/>
            <person name="Xu X.-W."/>
            <person name="Shao C."/>
            <person name="Chen S."/>
        </authorList>
    </citation>
    <scope>NUCLEOTIDE SEQUENCE [LARGE SCALE GENOMIC DNA]</scope>
    <source>
        <strain evidence="1">Ysfricsl-2016a</strain>
        <tissue evidence="1">Blood</tissue>
    </source>
</reference>
<dbReference type="Proteomes" id="UP000438429">
    <property type="component" value="Unassembled WGS sequence"/>
</dbReference>
<evidence type="ECO:0000313" key="1">
    <source>
        <dbReference type="EMBL" id="KAF0028632.1"/>
    </source>
</evidence>
<organism evidence="1 2">
    <name type="scientific">Scophthalmus maximus</name>
    <name type="common">Turbot</name>
    <name type="synonym">Psetta maxima</name>
    <dbReference type="NCBI Taxonomy" id="52904"/>
    <lineage>
        <taxon>Eukaryota</taxon>
        <taxon>Metazoa</taxon>
        <taxon>Chordata</taxon>
        <taxon>Craniata</taxon>
        <taxon>Vertebrata</taxon>
        <taxon>Euteleostomi</taxon>
        <taxon>Actinopterygii</taxon>
        <taxon>Neopterygii</taxon>
        <taxon>Teleostei</taxon>
        <taxon>Neoteleostei</taxon>
        <taxon>Acanthomorphata</taxon>
        <taxon>Carangaria</taxon>
        <taxon>Pleuronectiformes</taxon>
        <taxon>Pleuronectoidei</taxon>
        <taxon>Scophthalmidae</taxon>
        <taxon>Scophthalmus</taxon>
    </lineage>
</organism>
<evidence type="ECO:0000313" key="2">
    <source>
        <dbReference type="Proteomes" id="UP000438429"/>
    </source>
</evidence>
<proteinExistence type="predicted"/>
<gene>
    <name evidence="1" type="ORF">F2P81_019719</name>
</gene>
<dbReference type="EMBL" id="VEVO01000017">
    <property type="protein sequence ID" value="KAF0028632.1"/>
    <property type="molecule type" value="Genomic_DNA"/>
</dbReference>
<sequence length="97" mass="11138">MIWKDDGREQEARERPFLTNRQELQFPGIGTMNLRSVPLHVEAVNLSQLLRRNEASWVMKSCSTTEDKDVGAMKIITETGQKDRREVRTHPEPSGCV</sequence>
<name>A0A6A4SDI6_SCOMX</name>